<name>A0ABR6I7D9_9SPHI</name>
<dbReference type="InterPro" id="IPR025345">
    <property type="entry name" value="DUF4249"/>
</dbReference>
<evidence type="ECO:0008006" key="3">
    <source>
        <dbReference type="Google" id="ProtNLM"/>
    </source>
</evidence>
<proteinExistence type="predicted"/>
<reference evidence="1 2" key="1">
    <citation type="submission" date="2020-08" db="EMBL/GenBank/DDBJ databases">
        <title>Genomic Encyclopedia of Type Strains, Phase IV (KMG-IV): sequencing the most valuable type-strain genomes for metagenomic binning, comparative biology and taxonomic classification.</title>
        <authorList>
            <person name="Goeker M."/>
        </authorList>
    </citation>
    <scope>NUCLEOTIDE SEQUENCE [LARGE SCALE GENOMIC DNA]</scope>
    <source>
        <strain evidence="1 2">DSM 100995</strain>
    </source>
</reference>
<keyword evidence="2" id="KW-1185">Reference proteome</keyword>
<organism evidence="1 2">
    <name type="scientific">Mucilaginibacter phyllosphaerae</name>
    <dbReference type="NCBI Taxonomy" id="1812349"/>
    <lineage>
        <taxon>Bacteria</taxon>
        <taxon>Pseudomonadati</taxon>
        <taxon>Bacteroidota</taxon>
        <taxon>Sphingobacteriia</taxon>
        <taxon>Sphingobacteriales</taxon>
        <taxon>Sphingobacteriaceae</taxon>
        <taxon>Mucilaginibacter</taxon>
    </lineage>
</organism>
<dbReference type="RefSeq" id="WP_229704653.1">
    <property type="nucleotide sequence ID" value="NZ_BMCZ01000004.1"/>
</dbReference>
<evidence type="ECO:0000313" key="1">
    <source>
        <dbReference type="EMBL" id="MBB3968736.1"/>
    </source>
</evidence>
<comment type="caution">
    <text evidence="1">The sequence shown here is derived from an EMBL/GenBank/DDBJ whole genome shotgun (WGS) entry which is preliminary data.</text>
</comment>
<sequence length="268" mass="29042">MKIKNYLLPVTAFMMLLLHTSCEKVIDVDIKDDTGIVVIEGNITDVTGLQTVKISRNTSFDNTNTYPAVSGATVKLNDQAGNEYQMAESQPGTYTYGPLAAIAGSTYTLSVSVDGKTYTATSTMPGLVALDSLSSRNRPTDDQERQVLVHYKDQAGISNQYRFVLFINGAQIKSVFAADDDFTDGRAVNTILRIGSDLDVDILPGDTATVEMQCIDKPVYTYWYSLMQQQSSGAFGSATPANPPSNLNNGALGYFSAHTTQTKTIIVK</sequence>
<accession>A0ABR6I7D9</accession>
<dbReference type="Pfam" id="PF14054">
    <property type="entry name" value="DUF4249"/>
    <property type="match status" value="1"/>
</dbReference>
<protein>
    <recommendedName>
        <fullName evidence="3">DUF4249 domain-containing protein</fullName>
    </recommendedName>
</protein>
<dbReference type="EMBL" id="JACIEG010000002">
    <property type="protein sequence ID" value="MBB3968736.1"/>
    <property type="molecule type" value="Genomic_DNA"/>
</dbReference>
<evidence type="ECO:0000313" key="2">
    <source>
        <dbReference type="Proteomes" id="UP000583101"/>
    </source>
</evidence>
<dbReference type="Proteomes" id="UP000583101">
    <property type="component" value="Unassembled WGS sequence"/>
</dbReference>
<gene>
    <name evidence="1" type="ORF">GGR35_001328</name>
</gene>